<dbReference type="GO" id="GO:0048544">
    <property type="term" value="P:recognition of pollen"/>
    <property type="evidence" value="ECO:0007669"/>
    <property type="project" value="InterPro"/>
</dbReference>
<feature type="domain" description="Protein kinase" evidence="21">
    <location>
        <begin position="481"/>
        <end position="778"/>
    </location>
</feature>
<dbReference type="InterPro" id="IPR000719">
    <property type="entry name" value="Prot_kinase_dom"/>
</dbReference>
<dbReference type="CDD" id="cd14066">
    <property type="entry name" value="STKc_IRAK"/>
    <property type="match status" value="1"/>
</dbReference>
<feature type="domain" description="Apple" evidence="23">
    <location>
        <begin position="296"/>
        <end position="381"/>
    </location>
</feature>
<dbReference type="SMART" id="SM00108">
    <property type="entry name" value="B_lectin"/>
    <property type="match status" value="1"/>
</dbReference>
<evidence type="ECO:0000256" key="12">
    <source>
        <dbReference type="ARBA" id="ARBA00023157"/>
    </source>
</evidence>
<dbReference type="GO" id="GO:0016020">
    <property type="term" value="C:membrane"/>
    <property type="evidence" value="ECO:0007669"/>
    <property type="project" value="UniProtKB-SubCell"/>
</dbReference>
<feature type="domain" description="Bulb-type lectin" evidence="22">
    <location>
        <begin position="39"/>
        <end position="156"/>
    </location>
</feature>
<dbReference type="GO" id="GO:0005524">
    <property type="term" value="F:ATP binding"/>
    <property type="evidence" value="ECO:0007669"/>
    <property type="project" value="UniProtKB-UniRule"/>
</dbReference>
<keyword evidence="12" id="KW-1015">Disulfide bond</keyword>
<keyword evidence="13" id="KW-0675">Receptor</keyword>
<dbReference type="Pfam" id="PF01453">
    <property type="entry name" value="B_lectin"/>
    <property type="match status" value="1"/>
</dbReference>
<keyword evidence="4 17" id="KW-0808">Transferase</keyword>
<dbReference type="EMBL" id="BSYO01000015">
    <property type="protein sequence ID" value="GMH15149.1"/>
    <property type="molecule type" value="Genomic_DNA"/>
</dbReference>
<keyword evidence="25" id="KW-1185">Reference proteome</keyword>
<keyword evidence="10 19" id="KW-1133">Transmembrane helix</keyword>
<keyword evidence="5 19" id="KW-0812">Transmembrane</keyword>
<evidence type="ECO:0000256" key="7">
    <source>
        <dbReference type="ARBA" id="ARBA00022741"/>
    </source>
</evidence>
<evidence type="ECO:0000256" key="10">
    <source>
        <dbReference type="ARBA" id="ARBA00022989"/>
    </source>
</evidence>
<evidence type="ECO:0000256" key="20">
    <source>
        <dbReference type="SAM" id="SignalP"/>
    </source>
</evidence>
<keyword evidence="8 17" id="KW-0418">Kinase</keyword>
<dbReference type="PROSITE" id="PS50948">
    <property type="entry name" value="PAN"/>
    <property type="match status" value="1"/>
</dbReference>
<evidence type="ECO:0000256" key="15">
    <source>
        <dbReference type="ARBA" id="ARBA00047899"/>
    </source>
</evidence>
<dbReference type="SUPFAM" id="SSF51110">
    <property type="entry name" value="alpha-D-mannose-specific plant lectins"/>
    <property type="match status" value="2"/>
</dbReference>
<evidence type="ECO:0000256" key="5">
    <source>
        <dbReference type="ARBA" id="ARBA00022692"/>
    </source>
</evidence>
<dbReference type="InterPro" id="IPR011009">
    <property type="entry name" value="Kinase-like_dom_sf"/>
</dbReference>
<dbReference type="FunFam" id="1.10.510.10:FF:000621">
    <property type="entry name" value="Serine/threonine-protein kinase"/>
    <property type="match status" value="1"/>
</dbReference>
<feature type="signal peptide" evidence="20">
    <location>
        <begin position="1"/>
        <end position="30"/>
    </location>
</feature>
<comment type="similarity">
    <text evidence="17">Belongs to the protein kinase superfamily. Ser/Thr protein kinase family.</text>
</comment>
<keyword evidence="6 20" id="KW-0732">Signal</keyword>
<dbReference type="PANTHER" id="PTHR47974">
    <property type="entry name" value="OS07G0415500 PROTEIN"/>
    <property type="match status" value="1"/>
</dbReference>
<dbReference type="Gene3D" id="3.30.200.20">
    <property type="entry name" value="Phosphorylase Kinase, domain 1"/>
    <property type="match status" value="1"/>
</dbReference>
<evidence type="ECO:0000256" key="17">
    <source>
        <dbReference type="PIRNR" id="PIRNR000641"/>
    </source>
</evidence>
<keyword evidence="14" id="KW-0325">Glycoprotein</keyword>
<dbReference type="PIRSF" id="PIRSF000641">
    <property type="entry name" value="SRK"/>
    <property type="match status" value="1"/>
</dbReference>
<comment type="catalytic activity">
    <reaction evidence="15 17">
        <text>L-threonyl-[protein] + ATP = O-phospho-L-threonyl-[protein] + ADP + H(+)</text>
        <dbReference type="Rhea" id="RHEA:46608"/>
        <dbReference type="Rhea" id="RHEA-COMP:11060"/>
        <dbReference type="Rhea" id="RHEA-COMP:11605"/>
        <dbReference type="ChEBI" id="CHEBI:15378"/>
        <dbReference type="ChEBI" id="CHEBI:30013"/>
        <dbReference type="ChEBI" id="CHEBI:30616"/>
        <dbReference type="ChEBI" id="CHEBI:61977"/>
        <dbReference type="ChEBI" id="CHEBI:456216"/>
        <dbReference type="EC" id="2.7.11.1"/>
    </reaction>
</comment>
<evidence type="ECO:0000256" key="14">
    <source>
        <dbReference type="ARBA" id="ARBA00023180"/>
    </source>
</evidence>
<evidence type="ECO:0000313" key="24">
    <source>
        <dbReference type="EMBL" id="GMH15149.1"/>
    </source>
</evidence>
<evidence type="ECO:0000313" key="25">
    <source>
        <dbReference type="Proteomes" id="UP001279734"/>
    </source>
</evidence>
<evidence type="ECO:0000256" key="3">
    <source>
        <dbReference type="ARBA" id="ARBA00022536"/>
    </source>
</evidence>
<evidence type="ECO:0000256" key="19">
    <source>
        <dbReference type="SAM" id="Phobius"/>
    </source>
</evidence>
<evidence type="ECO:0000256" key="16">
    <source>
        <dbReference type="ARBA" id="ARBA00048679"/>
    </source>
</evidence>
<feature type="binding site" evidence="18">
    <location>
        <position position="509"/>
    </location>
    <ligand>
        <name>ATP</name>
        <dbReference type="ChEBI" id="CHEBI:30616"/>
    </ligand>
</feature>
<evidence type="ECO:0000259" key="22">
    <source>
        <dbReference type="PROSITE" id="PS50927"/>
    </source>
</evidence>
<comment type="catalytic activity">
    <reaction evidence="16 17">
        <text>L-seryl-[protein] + ATP = O-phospho-L-seryl-[protein] + ADP + H(+)</text>
        <dbReference type="Rhea" id="RHEA:17989"/>
        <dbReference type="Rhea" id="RHEA-COMP:9863"/>
        <dbReference type="Rhea" id="RHEA-COMP:11604"/>
        <dbReference type="ChEBI" id="CHEBI:15378"/>
        <dbReference type="ChEBI" id="CHEBI:29999"/>
        <dbReference type="ChEBI" id="CHEBI:30616"/>
        <dbReference type="ChEBI" id="CHEBI:83421"/>
        <dbReference type="ChEBI" id="CHEBI:456216"/>
        <dbReference type="EC" id="2.7.11.1"/>
    </reaction>
</comment>
<dbReference type="InterPro" id="IPR003609">
    <property type="entry name" value="Pan_app"/>
</dbReference>
<evidence type="ECO:0000256" key="4">
    <source>
        <dbReference type="ARBA" id="ARBA00022679"/>
    </source>
</evidence>
<comment type="caution">
    <text evidence="24">The sequence shown here is derived from an EMBL/GenBank/DDBJ whole genome shotgun (WGS) entry which is preliminary data.</text>
</comment>
<keyword evidence="9 17" id="KW-0067">ATP-binding</keyword>
<dbReference type="SUPFAM" id="SSF56112">
    <property type="entry name" value="Protein kinase-like (PK-like)"/>
    <property type="match status" value="1"/>
</dbReference>
<evidence type="ECO:0000256" key="8">
    <source>
        <dbReference type="ARBA" id="ARBA00022777"/>
    </source>
</evidence>
<feature type="transmembrane region" description="Helical" evidence="19">
    <location>
        <begin position="421"/>
        <end position="443"/>
    </location>
</feature>
<evidence type="ECO:0000256" key="9">
    <source>
        <dbReference type="ARBA" id="ARBA00022840"/>
    </source>
</evidence>
<organism evidence="24 25">
    <name type="scientific">Nepenthes gracilis</name>
    <name type="common">Slender pitcher plant</name>
    <dbReference type="NCBI Taxonomy" id="150966"/>
    <lineage>
        <taxon>Eukaryota</taxon>
        <taxon>Viridiplantae</taxon>
        <taxon>Streptophyta</taxon>
        <taxon>Embryophyta</taxon>
        <taxon>Tracheophyta</taxon>
        <taxon>Spermatophyta</taxon>
        <taxon>Magnoliopsida</taxon>
        <taxon>eudicotyledons</taxon>
        <taxon>Gunneridae</taxon>
        <taxon>Pentapetalae</taxon>
        <taxon>Caryophyllales</taxon>
        <taxon>Nepenthaceae</taxon>
        <taxon>Nepenthes</taxon>
    </lineage>
</organism>
<dbReference type="PROSITE" id="PS00107">
    <property type="entry name" value="PROTEIN_KINASE_ATP"/>
    <property type="match status" value="1"/>
</dbReference>
<evidence type="ECO:0000256" key="13">
    <source>
        <dbReference type="ARBA" id="ARBA00023170"/>
    </source>
</evidence>
<dbReference type="InterPro" id="IPR024171">
    <property type="entry name" value="SRK-like_kinase"/>
</dbReference>
<dbReference type="FunFam" id="3.30.200.20:FF:000059">
    <property type="entry name" value="S-receptor-like serine/threonine-protein kinase"/>
    <property type="match status" value="1"/>
</dbReference>
<dbReference type="AlphaFoldDB" id="A0AAD3XSN5"/>
<dbReference type="Gene3D" id="2.90.10.10">
    <property type="entry name" value="Bulb-type lectin domain"/>
    <property type="match status" value="1"/>
</dbReference>
<evidence type="ECO:0000256" key="1">
    <source>
        <dbReference type="ARBA" id="ARBA00004479"/>
    </source>
</evidence>
<keyword evidence="11 19" id="KW-0472">Membrane</keyword>
<dbReference type="Pfam" id="PF00954">
    <property type="entry name" value="S_locus_glycop"/>
    <property type="match status" value="1"/>
</dbReference>
<evidence type="ECO:0000256" key="18">
    <source>
        <dbReference type="PROSITE-ProRule" id="PRU10141"/>
    </source>
</evidence>
<keyword evidence="7 17" id="KW-0547">Nucleotide-binding</keyword>
<feature type="chain" id="PRO_5042019069" description="Receptor-like serine/threonine-protein kinase" evidence="20">
    <location>
        <begin position="31"/>
        <end position="784"/>
    </location>
</feature>
<dbReference type="PROSITE" id="PS50927">
    <property type="entry name" value="BULB_LECTIN"/>
    <property type="match status" value="1"/>
</dbReference>
<evidence type="ECO:0000259" key="23">
    <source>
        <dbReference type="PROSITE" id="PS50948"/>
    </source>
</evidence>
<dbReference type="InterPro" id="IPR017441">
    <property type="entry name" value="Protein_kinase_ATP_BS"/>
</dbReference>
<dbReference type="InterPro" id="IPR036426">
    <property type="entry name" value="Bulb-type_lectin_dom_sf"/>
</dbReference>
<dbReference type="Pfam" id="PF00069">
    <property type="entry name" value="Pkinase"/>
    <property type="match status" value="1"/>
</dbReference>
<dbReference type="Proteomes" id="UP001279734">
    <property type="component" value="Unassembled WGS sequence"/>
</dbReference>
<evidence type="ECO:0000259" key="21">
    <source>
        <dbReference type="PROSITE" id="PS50011"/>
    </source>
</evidence>
<keyword evidence="2 17" id="KW-0723">Serine/threonine-protein kinase</keyword>
<dbReference type="PANTHER" id="PTHR47974:SF6">
    <property type="entry name" value="NON-SPECIFIC SERINE_THREONINE PROTEIN KINASE"/>
    <property type="match status" value="1"/>
</dbReference>
<protein>
    <recommendedName>
        <fullName evidence="17">Receptor-like serine/threonine-protein kinase</fullName>
        <ecNumber evidence="17">2.7.11.1</ecNumber>
    </recommendedName>
</protein>
<dbReference type="Gene3D" id="1.10.510.10">
    <property type="entry name" value="Transferase(Phosphotransferase) domain 1"/>
    <property type="match status" value="1"/>
</dbReference>
<accession>A0AAD3XSN5</accession>
<dbReference type="PROSITE" id="PS50011">
    <property type="entry name" value="PROTEIN_KINASE_DOM"/>
    <property type="match status" value="1"/>
</dbReference>
<evidence type="ECO:0000256" key="6">
    <source>
        <dbReference type="ARBA" id="ARBA00022729"/>
    </source>
</evidence>
<name>A0AAD3XSN5_NEPGR</name>
<proteinExistence type="inferred from homology"/>
<dbReference type="InterPro" id="IPR001480">
    <property type="entry name" value="Bulb-type_lectin_dom"/>
</dbReference>
<evidence type="ECO:0000256" key="11">
    <source>
        <dbReference type="ARBA" id="ARBA00023136"/>
    </source>
</evidence>
<dbReference type="EC" id="2.7.11.1" evidence="17"/>
<comment type="subcellular location">
    <subcellularLocation>
        <location evidence="1">Membrane</location>
        <topology evidence="1">Single-pass type I membrane protein</topology>
    </subcellularLocation>
</comment>
<dbReference type="GO" id="GO:0004674">
    <property type="term" value="F:protein serine/threonine kinase activity"/>
    <property type="evidence" value="ECO:0007669"/>
    <property type="project" value="UniProtKB-KW"/>
</dbReference>
<reference evidence="24" key="1">
    <citation type="submission" date="2023-05" db="EMBL/GenBank/DDBJ databases">
        <title>Nepenthes gracilis genome sequencing.</title>
        <authorList>
            <person name="Fukushima K."/>
        </authorList>
    </citation>
    <scope>NUCLEOTIDE SEQUENCE</scope>
    <source>
        <strain evidence="24">SING2019-196</strain>
    </source>
</reference>
<evidence type="ECO:0000256" key="2">
    <source>
        <dbReference type="ARBA" id="ARBA00022527"/>
    </source>
</evidence>
<dbReference type="InterPro" id="IPR000858">
    <property type="entry name" value="S_locus_glycoprot_dom"/>
</dbReference>
<sequence>MSLSLLTTLTSSFSFFLLLLSIYPSPFSAAQRNPSSSSFSISNSPWRADQNHTLLSPNSTFAAGFLPQNNSVYFFSIWYYGVRDITVVWSVRSPLNPSTSLEITRTGELRLTNSGGDNLWPGKAAVGLNSTKLVIRDNGNLVFGDWESFSYPTDTFLPNQTINGRNLTSKNGNYNFAGSNSNLIYNGSDVYGSAGGVFQQLTLNGTVTVVGTGTPLYSSDFGTSNFLRRLTLENNGNLIIYSFHRNSGRWIAVWQAVQQICTIPGLCGPNFICFNNGSDDSISCECPFLVTKTGECSVPYTNPGTSKFIGLDYVNYTGLIPQGELTAPNFTVCESRCLAYPRCLGFGFKYDGTGYCVLQLGKLLNGYWSPDTQSTMYLRVDPNATPSRNFTGMTELLETTCPNQISLPYPPKESNTTTRNVVTIVFLFAMELVIGGLSFWAFFKKYVKYRDMARTLGLELMPVGGPKRFRYADIKAATGDFSDDNLIGRGGFSDVYKGVLPDHRVVAVKCLKNVAGGGTEFWAEVTIIARMHHLNLVRLWGFCNEKDQRILVYEYIPNGSLNEYLFRSSIESGPEEGPILDWETRYRIALGVARAIAYLHEECLEWVLHCDINPENILIGEDFCPKLSDFGLSKMRRKEQAVTVSRMRGTRGYMAPEWRNSGPISPKADVYSFGLVLLEIVSGTRNFDQPESSLESSEWYFPRWAFDKAVRENKLDEILDGKIKQWFDSKLHLKMVERMVQTAMWCLQERPDMRPSMGKVTKMLEGTVEIIEAPRPTIFYSPDL</sequence>
<gene>
    <name evidence="24" type="ORF">Nepgr_016990</name>
</gene>
<keyword evidence="3" id="KW-0245">EGF-like domain</keyword>